<accession>X0Y0K9</accession>
<comment type="caution">
    <text evidence="1">The sequence shown here is derived from an EMBL/GenBank/DDBJ whole genome shotgun (WGS) entry which is preliminary data.</text>
</comment>
<proteinExistence type="predicted"/>
<reference evidence="1" key="1">
    <citation type="journal article" date="2014" name="Front. Microbiol.">
        <title>High frequency of phylogenetically diverse reductive dehalogenase-homologous genes in deep subseafloor sedimentary metagenomes.</title>
        <authorList>
            <person name="Kawai M."/>
            <person name="Futagami T."/>
            <person name="Toyoda A."/>
            <person name="Takaki Y."/>
            <person name="Nishi S."/>
            <person name="Hori S."/>
            <person name="Arai W."/>
            <person name="Tsubouchi T."/>
            <person name="Morono Y."/>
            <person name="Uchiyama I."/>
            <person name="Ito T."/>
            <person name="Fujiyama A."/>
            <person name="Inagaki F."/>
            <person name="Takami H."/>
        </authorList>
    </citation>
    <scope>NUCLEOTIDE SEQUENCE</scope>
    <source>
        <strain evidence="1">Expedition CK06-06</strain>
    </source>
</reference>
<organism evidence="1">
    <name type="scientific">marine sediment metagenome</name>
    <dbReference type="NCBI Taxonomy" id="412755"/>
    <lineage>
        <taxon>unclassified sequences</taxon>
        <taxon>metagenomes</taxon>
        <taxon>ecological metagenomes</taxon>
    </lineage>
</organism>
<evidence type="ECO:0000313" key="1">
    <source>
        <dbReference type="EMBL" id="GAG49215.1"/>
    </source>
</evidence>
<gene>
    <name evidence="1" type="ORF">S01H1_75413</name>
</gene>
<feature type="non-terminal residue" evidence="1">
    <location>
        <position position="238"/>
    </location>
</feature>
<protein>
    <submittedName>
        <fullName evidence="1">Uncharacterized protein</fullName>
    </submittedName>
</protein>
<name>X0Y0K9_9ZZZZ</name>
<feature type="non-terminal residue" evidence="1">
    <location>
        <position position="1"/>
    </location>
</feature>
<dbReference type="AlphaFoldDB" id="X0Y0K9"/>
<sequence length="238" mass="24920">PDDFAYGVYNDISVGDISVITGTKNDLDISDMVGGGIYKGTDTTINADDTLGLDSVTGSLVTINAINNVSVYTGFQAIIDNSDGGATVKAFSANSAFEGGLNDTGNPTIAYYSDWDIAGTMGEPTDASQKVWTFYNDSPSDERGGKMFLGKDNVGSYFGDAYDSKIQYNGVDLNIIPNLVGNGVVFIDNGLTVQGDLNILGDLNITGNIDTQGVSFNEGGIIATGDSNFANIGVDENY</sequence>
<dbReference type="EMBL" id="BARS01050523">
    <property type="protein sequence ID" value="GAG49215.1"/>
    <property type="molecule type" value="Genomic_DNA"/>
</dbReference>